<name>A0AAV5A8Z6_9AGAM</name>
<dbReference type="EMBL" id="BPWL01000005">
    <property type="protein sequence ID" value="GJJ10162.1"/>
    <property type="molecule type" value="Genomic_DNA"/>
</dbReference>
<accession>A0AAV5A8Z6</accession>
<evidence type="ECO:0000313" key="1">
    <source>
        <dbReference type="EMBL" id="GJJ10162.1"/>
    </source>
</evidence>
<dbReference type="AlphaFoldDB" id="A0AAV5A8Z6"/>
<dbReference type="Proteomes" id="UP001050691">
    <property type="component" value="Unassembled WGS sequence"/>
</dbReference>
<evidence type="ECO:0000313" key="2">
    <source>
        <dbReference type="Proteomes" id="UP001050691"/>
    </source>
</evidence>
<sequence>MTLFNPAISHKLLPKTPYVALARYRTDLFNFKRWQEHPIECTWEEEIKQLIQSDLECLPLLHTVARAVDDLEKLLQHKGKLWSDCGFGTTEVKLIDKLKTSDLSQFLTTQLLDLLYWGCDDVSVRATAQCRY</sequence>
<proteinExistence type="predicted"/>
<protein>
    <submittedName>
        <fullName evidence="1">Uncharacterized protein</fullName>
    </submittedName>
</protein>
<comment type="caution">
    <text evidence="1">The sequence shown here is derived from an EMBL/GenBank/DDBJ whole genome shotgun (WGS) entry which is preliminary data.</text>
</comment>
<gene>
    <name evidence="1" type="ORF">Clacol_004388</name>
</gene>
<keyword evidence="2" id="KW-1185">Reference proteome</keyword>
<organism evidence="1 2">
    <name type="scientific">Clathrus columnatus</name>
    <dbReference type="NCBI Taxonomy" id="1419009"/>
    <lineage>
        <taxon>Eukaryota</taxon>
        <taxon>Fungi</taxon>
        <taxon>Dikarya</taxon>
        <taxon>Basidiomycota</taxon>
        <taxon>Agaricomycotina</taxon>
        <taxon>Agaricomycetes</taxon>
        <taxon>Phallomycetidae</taxon>
        <taxon>Phallales</taxon>
        <taxon>Clathraceae</taxon>
        <taxon>Clathrus</taxon>
    </lineage>
</organism>
<reference evidence="1" key="1">
    <citation type="submission" date="2021-10" db="EMBL/GenBank/DDBJ databases">
        <title>De novo Genome Assembly of Clathrus columnatus (Basidiomycota, Fungi) Using Illumina and Nanopore Sequence Data.</title>
        <authorList>
            <person name="Ogiso-Tanaka E."/>
            <person name="Itagaki H."/>
            <person name="Hosoya T."/>
            <person name="Hosaka K."/>
        </authorList>
    </citation>
    <scope>NUCLEOTIDE SEQUENCE</scope>
    <source>
        <strain evidence="1">MO-923</strain>
    </source>
</reference>